<evidence type="ECO:0000313" key="7">
    <source>
        <dbReference type="EMBL" id="APU13609.1"/>
    </source>
</evidence>
<keyword evidence="2 5" id="KW-0812">Transmembrane</keyword>
<comment type="subcellular location">
    <subcellularLocation>
        <location evidence="1">Membrane</location>
        <topology evidence="1">Multi-pass membrane protein</topology>
    </subcellularLocation>
</comment>
<evidence type="ECO:0000313" key="8">
    <source>
        <dbReference type="EMBL" id="ARA91556.1"/>
    </source>
</evidence>
<feature type="transmembrane region" description="Helical" evidence="5">
    <location>
        <begin position="12"/>
        <end position="31"/>
    </location>
</feature>
<keyword evidence="9" id="KW-1185">Reference proteome</keyword>
<dbReference type="RefSeq" id="WP_075739676.1">
    <property type="nucleotide sequence ID" value="NZ_CP016076.1"/>
</dbReference>
<reference evidence="8" key="2">
    <citation type="submission" date="2016-06" db="EMBL/GenBank/DDBJ databases">
        <title>Heterologous expression of lasso peptides from actinobacteria using a SARP-dependent system.</title>
        <authorList>
            <person name="Zotchev S.B."/>
            <person name="Li Y."/>
        </authorList>
    </citation>
    <scope>NUCLEOTIDE SEQUENCE</scope>
    <source>
        <strain evidence="8">ADI 127-17</strain>
    </source>
</reference>
<evidence type="ECO:0000259" key="6">
    <source>
        <dbReference type="Pfam" id="PF07291"/>
    </source>
</evidence>
<evidence type="ECO:0000256" key="2">
    <source>
        <dbReference type="ARBA" id="ARBA00022692"/>
    </source>
</evidence>
<evidence type="ECO:0000256" key="5">
    <source>
        <dbReference type="SAM" id="Phobius"/>
    </source>
</evidence>
<feature type="domain" description="Methylamine utilisation protein MauE" evidence="6">
    <location>
        <begin position="3"/>
        <end position="132"/>
    </location>
</feature>
<evidence type="ECO:0000313" key="9">
    <source>
        <dbReference type="Proteomes" id="UP000185511"/>
    </source>
</evidence>
<dbReference type="EMBL" id="KX379999">
    <property type="protein sequence ID" value="ARA91556.1"/>
    <property type="molecule type" value="Genomic_DNA"/>
</dbReference>
<feature type="transmembrane region" description="Helical" evidence="5">
    <location>
        <begin position="142"/>
        <end position="163"/>
    </location>
</feature>
<dbReference type="GO" id="GO:0016020">
    <property type="term" value="C:membrane"/>
    <property type="evidence" value="ECO:0007669"/>
    <property type="project" value="UniProtKB-SubCell"/>
</dbReference>
<accession>A0A1V0D9A2</accession>
<dbReference type="GO" id="GO:0030416">
    <property type="term" value="P:methylamine metabolic process"/>
    <property type="evidence" value="ECO:0007669"/>
    <property type="project" value="InterPro"/>
</dbReference>
<reference evidence="7" key="3">
    <citation type="journal article" date="2017" name="Antonie Van Leeuwenhoek">
        <title>Actinoalloteichus fjordicus sp. nov. isolated from marine sponges: phenotypic, chemotaxonomic and genomic characterisation.</title>
        <authorList>
            <person name="Nouioui I."/>
            <person name="Ruckert C."/>
            <person name="Willemse J."/>
            <person name="van Wezel G.P."/>
            <person name="Klenk H.P."/>
            <person name="Busche T."/>
            <person name="Kalinowski J."/>
            <person name="Bredholt H."/>
            <person name="Zotchev S.B."/>
        </authorList>
    </citation>
    <scope>NUCLEOTIDE SEQUENCE</scope>
    <source>
        <strain evidence="7">ADI127-7</strain>
    </source>
</reference>
<proteinExistence type="predicted"/>
<dbReference type="EMBL" id="CP016076">
    <property type="protein sequence ID" value="APU13609.1"/>
    <property type="molecule type" value="Genomic_DNA"/>
</dbReference>
<reference evidence="9" key="1">
    <citation type="submission" date="2016-06" db="EMBL/GenBank/DDBJ databases">
        <title>Complete genome sequence of Actinoalloteichus fjordicus DSM 46855 (=ADI127-17), type strain of the new species Actinoalloteichus fjordicus.</title>
        <authorList>
            <person name="Ruckert C."/>
            <person name="Nouioui I."/>
            <person name="Willmese J."/>
            <person name="van Wezel G."/>
            <person name="Klenk H.-P."/>
            <person name="Kalinowski J."/>
            <person name="Zotchev S.B."/>
        </authorList>
    </citation>
    <scope>NUCLEOTIDE SEQUENCE [LARGE SCALE GENOMIC DNA]</scope>
    <source>
        <strain evidence="9">ADI127-7</strain>
    </source>
</reference>
<evidence type="ECO:0000256" key="4">
    <source>
        <dbReference type="ARBA" id="ARBA00023136"/>
    </source>
</evidence>
<feature type="transmembrane region" description="Helical" evidence="5">
    <location>
        <begin position="75"/>
        <end position="95"/>
    </location>
</feature>
<feature type="transmembrane region" description="Helical" evidence="5">
    <location>
        <begin position="116"/>
        <end position="136"/>
    </location>
</feature>
<keyword evidence="3 5" id="KW-1133">Transmembrane helix</keyword>
<protein>
    <submittedName>
        <fullName evidence="8">Thioredoxin-like</fullName>
    </submittedName>
</protein>
<dbReference type="AlphaFoldDB" id="A0A1V0D9A2"/>
<sequence length="180" mass="18679">MTNYLLIADRCLIAVVFGVAFFSKVRGVAAFQQFAGTIRTLTKFRQPVTTSIAVLVVAGEATAMILVALPGTVRLGFAMAAGLLAVFIAVVFRAIQVGVLAECRCFGRGSVMSGAMILRNVLLMAAAVTGIALAPGGQAADLGLLVIAVAAGVAVAVFFIRYYDALVRVVLGRMAPQVEA</sequence>
<evidence type="ECO:0000256" key="3">
    <source>
        <dbReference type="ARBA" id="ARBA00022989"/>
    </source>
</evidence>
<feature type="transmembrane region" description="Helical" evidence="5">
    <location>
        <begin position="52"/>
        <end position="69"/>
    </location>
</feature>
<gene>
    <name evidence="7" type="ORF">UA74_07700</name>
</gene>
<dbReference type="KEGG" id="acad:UA74_07700"/>
<dbReference type="Pfam" id="PF07291">
    <property type="entry name" value="MauE"/>
    <property type="match status" value="1"/>
</dbReference>
<evidence type="ECO:0000256" key="1">
    <source>
        <dbReference type="ARBA" id="ARBA00004141"/>
    </source>
</evidence>
<dbReference type="Proteomes" id="UP000185511">
    <property type="component" value="Chromosome"/>
</dbReference>
<name>A0A1V0D9A2_9PSEU</name>
<keyword evidence="4 5" id="KW-0472">Membrane</keyword>
<organism evidence="8">
    <name type="scientific">Actinoalloteichus fjordicus</name>
    <dbReference type="NCBI Taxonomy" id="1612552"/>
    <lineage>
        <taxon>Bacteria</taxon>
        <taxon>Bacillati</taxon>
        <taxon>Actinomycetota</taxon>
        <taxon>Actinomycetes</taxon>
        <taxon>Pseudonocardiales</taxon>
        <taxon>Pseudonocardiaceae</taxon>
        <taxon>Actinoalloteichus</taxon>
    </lineage>
</organism>
<dbReference type="InterPro" id="IPR009908">
    <property type="entry name" value="Methylamine_util_MauE"/>
</dbReference>